<proteinExistence type="predicted"/>
<feature type="region of interest" description="Disordered" evidence="1">
    <location>
        <begin position="1"/>
        <end position="106"/>
    </location>
</feature>
<dbReference type="EMBL" id="AEYP01065604">
    <property type="status" value="NOT_ANNOTATED_CDS"/>
    <property type="molecule type" value="Genomic_DNA"/>
</dbReference>
<sequence>MGEERGLRRPHPARLLSTKRTGRRRPFPLPASGTGRAAGAEPAPAKPGSESPRSCAAQPRGLAAGASPRSLRRCEPRGTGAPRARPAGSPRSRLLAPPPPGSHRADKGALCKLCVRARGFCPHPGQGRGGRVRAWGARGLTTHRGSHRGNPTLFSRSRFQRRVTARPGEPLPGPAAPRRGSPEETASRRASRRSREKRNSFLPVACHCDASYFSL</sequence>
<accession>M3YAH0</accession>
<evidence type="ECO:0000256" key="1">
    <source>
        <dbReference type="SAM" id="MobiDB-lite"/>
    </source>
</evidence>
<evidence type="ECO:0000313" key="2">
    <source>
        <dbReference type="Ensembl" id="ENSMPUP00000008327.1"/>
    </source>
</evidence>
<name>M3YAH0_MUSPF</name>
<feature type="compositionally biased region" description="Low complexity" evidence="1">
    <location>
        <begin position="77"/>
        <end position="95"/>
    </location>
</feature>
<organism evidence="2">
    <name type="scientific">Mustela putorius furo</name>
    <name type="common">European domestic ferret</name>
    <name type="synonym">Mustela furo</name>
    <dbReference type="NCBI Taxonomy" id="9669"/>
    <lineage>
        <taxon>Eukaryota</taxon>
        <taxon>Metazoa</taxon>
        <taxon>Chordata</taxon>
        <taxon>Craniata</taxon>
        <taxon>Vertebrata</taxon>
        <taxon>Euteleostomi</taxon>
        <taxon>Mammalia</taxon>
        <taxon>Eutheria</taxon>
        <taxon>Laurasiatheria</taxon>
        <taxon>Carnivora</taxon>
        <taxon>Caniformia</taxon>
        <taxon>Musteloidea</taxon>
        <taxon>Mustelidae</taxon>
        <taxon>Mustelinae</taxon>
        <taxon>Mustela</taxon>
    </lineage>
</organism>
<protein>
    <submittedName>
        <fullName evidence="2">Uncharacterized protein</fullName>
    </submittedName>
</protein>
<feature type="region of interest" description="Disordered" evidence="1">
    <location>
        <begin position="141"/>
        <end position="198"/>
    </location>
</feature>
<dbReference type="AlphaFoldDB" id="M3YAH0"/>
<dbReference type="HOGENOM" id="CLU_1282871_0_0_1"/>
<dbReference type="Ensembl" id="ENSMPUT00000008460.1">
    <property type="protein sequence ID" value="ENSMPUP00000008327.1"/>
    <property type="gene ID" value="ENSMPUG00000008390.1"/>
</dbReference>
<reference evidence="2" key="1">
    <citation type="submission" date="2024-06" db="UniProtKB">
        <authorList>
            <consortium name="Ensembl"/>
        </authorList>
    </citation>
    <scope>IDENTIFICATION</scope>
</reference>
<dbReference type="InParanoid" id="M3YAH0"/>
<dbReference type="EMBL" id="AEYP01065603">
    <property type="status" value="NOT_ANNOTATED_CDS"/>
    <property type="molecule type" value="Genomic_DNA"/>
</dbReference>
<feature type="compositionally biased region" description="Low complexity" evidence="1">
    <location>
        <begin position="37"/>
        <end position="52"/>
    </location>
</feature>